<dbReference type="Gene3D" id="3.40.50.1820">
    <property type="entry name" value="alpha/beta hydrolase"/>
    <property type="match status" value="1"/>
</dbReference>
<reference evidence="3 4" key="2">
    <citation type="submission" date="2015-10" db="EMBL/GenBank/DDBJ databases">
        <title>Draft Genome Sequence of Prosthecomicrobium hirschii ATCC 27832.</title>
        <authorList>
            <person name="Daniel J."/>
            <person name="Givan S.A."/>
            <person name="Brun Y.V."/>
            <person name="Brown P.J."/>
        </authorList>
    </citation>
    <scope>NUCLEOTIDE SEQUENCE [LARGE SCALE GENOMIC DNA]</scope>
    <source>
        <strain evidence="3 4">16</strain>
    </source>
</reference>
<dbReference type="PANTHER" id="PTHR48081">
    <property type="entry name" value="AB HYDROLASE SUPERFAMILY PROTEIN C4A8.06C"/>
    <property type="match status" value="1"/>
</dbReference>
<keyword evidence="1" id="KW-0378">Hydrolase</keyword>
<keyword evidence="4" id="KW-1185">Reference proteome</keyword>
<comment type="caution">
    <text evidence="3">The sequence shown here is derived from an EMBL/GenBank/DDBJ whole genome shotgun (WGS) entry which is preliminary data.</text>
</comment>
<dbReference type="Pfam" id="PF20434">
    <property type="entry name" value="BD-FAE"/>
    <property type="match status" value="1"/>
</dbReference>
<accession>A0A0P6VJV9</accession>
<evidence type="ECO:0000256" key="1">
    <source>
        <dbReference type="ARBA" id="ARBA00022801"/>
    </source>
</evidence>
<dbReference type="GO" id="GO:0016787">
    <property type="term" value="F:hydrolase activity"/>
    <property type="evidence" value="ECO:0007669"/>
    <property type="project" value="UniProtKB-KW"/>
</dbReference>
<name>A0A0P6VJV9_9HYPH</name>
<evidence type="ECO:0000313" key="3">
    <source>
        <dbReference type="EMBL" id="KPL52858.1"/>
    </source>
</evidence>
<dbReference type="RefSeq" id="WP_054359021.1">
    <property type="nucleotide sequence ID" value="NZ_LJYW01000001.1"/>
</dbReference>
<evidence type="ECO:0000259" key="2">
    <source>
        <dbReference type="Pfam" id="PF20434"/>
    </source>
</evidence>
<organism evidence="3 4">
    <name type="scientific">Prosthecodimorpha hirschii</name>
    <dbReference type="NCBI Taxonomy" id="665126"/>
    <lineage>
        <taxon>Bacteria</taxon>
        <taxon>Pseudomonadati</taxon>
        <taxon>Pseudomonadota</taxon>
        <taxon>Alphaproteobacteria</taxon>
        <taxon>Hyphomicrobiales</taxon>
        <taxon>Ancalomicrobiaceae</taxon>
        <taxon>Prosthecodimorpha</taxon>
    </lineage>
</organism>
<dbReference type="PANTHER" id="PTHR48081:SF33">
    <property type="entry name" value="KYNURENINE FORMAMIDASE"/>
    <property type="match status" value="1"/>
</dbReference>
<dbReference type="STRING" id="665126.ABB55_12065"/>
<protein>
    <recommendedName>
        <fullName evidence="2">BD-FAE-like domain-containing protein</fullName>
    </recommendedName>
</protein>
<feature type="domain" description="BD-FAE-like" evidence="2">
    <location>
        <begin position="60"/>
        <end position="152"/>
    </location>
</feature>
<dbReference type="AlphaFoldDB" id="A0A0P6VJV9"/>
<evidence type="ECO:0000313" key="4">
    <source>
        <dbReference type="Proteomes" id="UP000048984"/>
    </source>
</evidence>
<proteinExistence type="predicted"/>
<dbReference type="InterPro" id="IPR049492">
    <property type="entry name" value="BD-FAE-like_dom"/>
</dbReference>
<dbReference type="Proteomes" id="UP000048984">
    <property type="component" value="Unassembled WGS sequence"/>
</dbReference>
<dbReference type="EMBL" id="LJYW01000001">
    <property type="protein sequence ID" value="KPL52858.1"/>
    <property type="molecule type" value="Genomic_DNA"/>
</dbReference>
<dbReference type="InterPro" id="IPR029058">
    <property type="entry name" value="AB_hydrolase_fold"/>
</dbReference>
<sequence>MTDDPEFWERELNPRVAVPNAVETYGEWPKWAAATRAARPHRANISYGPHPRDLMDIFPAAEPKGTVVFIHGGYWRAFSKDDFSWVAEGFVDLGYTTVVLNYPLCPQATLREIVDSTRRGLTVLIGEELGSAERDRIVVTGHSAGGYLTALALATDWTAMGLPRDPFRGAVPISGVFELAPLIHTTMNAAIGLDAAEALALSLSGTPPKSRARLTLAVGGLESVEFHRQSEALALAWSGLGPKLLDLADRNHFTILDDLRLPGSPLHRAILETLD</sequence>
<gene>
    <name evidence="3" type="ORF">ABB55_12065</name>
</gene>
<reference evidence="3 4" key="1">
    <citation type="submission" date="2015-09" db="EMBL/GenBank/DDBJ databases">
        <authorList>
            <person name="Jackson K.R."/>
            <person name="Lunt B.L."/>
            <person name="Fisher J.N.B."/>
            <person name="Gardner A.V."/>
            <person name="Bailey M.E."/>
            <person name="Deus L.M."/>
            <person name="Earl A.S."/>
            <person name="Gibby P.D."/>
            <person name="Hartmann K.A."/>
            <person name="Liu J.E."/>
            <person name="Manci A.M."/>
            <person name="Nielsen D.A."/>
            <person name="Solomon M.B."/>
            <person name="Breakwell D.P."/>
            <person name="Burnett S.H."/>
            <person name="Grose J.H."/>
        </authorList>
    </citation>
    <scope>NUCLEOTIDE SEQUENCE [LARGE SCALE GENOMIC DNA]</scope>
    <source>
        <strain evidence="3 4">16</strain>
    </source>
</reference>
<dbReference type="InterPro" id="IPR050300">
    <property type="entry name" value="GDXG_lipolytic_enzyme"/>
</dbReference>
<dbReference type="SUPFAM" id="SSF53474">
    <property type="entry name" value="alpha/beta-Hydrolases"/>
    <property type="match status" value="1"/>
</dbReference>